<dbReference type="AlphaFoldDB" id="A0A9P0QLD2"/>
<dbReference type="PANTHER" id="PTHR47094">
    <property type="entry name" value="ELFLESS, ISOFORM B"/>
    <property type="match status" value="1"/>
</dbReference>
<dbReference type="InterPro" id="IPR001841">
    <property type="entry name" value="Znf_RING"/>
</dbReference>
<dbReference type="GO" id="GO:0061630">
    <property type="term" value="F:ubiquitin protein ligase activity"/>
    <property type="evidence" value="ECO:0007669"/>
    <property type="project" value="InterPro"/>
</dbReference>
<dbReference type="SMART" id="SM00184">
    <property type="entry name" value="RING"/>
    <property type="match status" value="1"/>
</dbReference>
<evidence type="ECO:0000256" key="1">
    <source>
        <dbReference type="ARBA" id="ARBA00022723"/>
    </source>
</evidence>
<organism evidence="6 7">
    <name type="scientific">[Candida] railenensis</name>
    <dbReference type="NCBI Taxonomy" id="45579"/>
    <lineage>
        <taxon>Eukaryota</taxon>
        <taxon>Fungi</taxon>
        <taxon>Dikarya</taxon>
        <taxon>Ascomycota</taxon>
        <taxon>Saccharomycotina</taxon>
        <taxon>Pichiomycetes</taxon>
        <taxon>Debaryomycetaceae</taxon>
        <taxon>Kurtzmaniella</taxon>
    </lineage>
</organism>
<dbReference type="GO" id="GO:0032183">
    <property type="term" value="F:SUMO binding"/>
    <property type="evidence" value="ECO:0007669"/>
    <property type="project" value="TreeGrafter"/>
</dbReference>
<dbReference type="GO" id="GO:0140082">
    <property type="term" value="F:SUMO-ubiquitin ligase activity"/>
    <property type="evidence" value="ECO:0007669"/>
    <property type="project" value="TreeGrafter"/>
</dbReference>
<keyword evidence="2 4" id="KW-0863">Zinc-finger</keyword>
<dbReference type="GO" id="GO:0008270">
    <property type="term" value="F:zinc ion binding"/>
    <property type="evidence" value="ECO:0007669"/>
    <property type="project" value="UniProtKB-KW"/>
</dbReference>
<sequence>MATVIDISEDPSDRSSDDDDIQIIELNTATSNILAQETPNQNTSKSLNQLQCPICFDDITSATVTSCGHVFCLYCIQQSISSSTARGQTGGRSGVGLCPLCRKRVNFKDTTLLRMKIAVSDSMTPPPLNGERETGTD</sequence>
<evidence type="ECO:0000256" key="3">
    <source>
        <dbReference type="ARBA" id="ARBA00022833"/>
    </source>
</evidence>
<keyword evidence="1" id="KW-0479">Metal-binding</keyword>
<evidence type="ECO:0000313" key="7">
    <source>
        <dbReference type="Proteomes" id="UP000837801"/>
    </source>
</evidence>
<dbReference type="OrthoDB" id="6270329at2759"/>
<keyword evidence="7" id="KW-1185">Reference proteome</keyword>
<proteinExistence type="predicted"/>
<protein>
    <recommendedName>
        <fullName evidence="5">RING-type domain-containing protein</fullName>
    </recommendedName>
</protein>
<comment type="caution">
    <text evidence="6">The sequence shown here is derived from an EMBL/GenBank/DDBJ whole genome shotgun (WGS) entry which is preliminary data.</text>
</comment>
<dbReference type="InterPro" id="IPR013083">
    <property type="entry name" value="Znf_RING/FYVE/PHD"/>
</dbReference>
<dbReference type="InterPro" id="IPR017907">
    <property type="entry name" value="Znf_RING_CS"/>
</dbReference>
<keyword evidence="3" id="KW-0862">Zinc</keyword>
<gene>
    <name evidence="6" type="ORF">CLIB1423_03S03378</name>
</gene>
<evidence type="ECO:0000256" key="4">
    <source>
        <dbReference type="PROSITE-ProRule" id="PRU00175"/>
    </source>
</evidence>
<accession>A0A9P0QLD2</accession>
<feature type="domain" description="RING-type" evidence="5">
    <location>
        <begin position="52"/>
        <end position="102"/>
    </location>
</feature>
<reference evidence="6" key="1">
    <citation type="submission" date="2022-03" db="EMBL/GenBank/DDBJ databases">
        <authorList>
            <person name="Legras J.-L."/>
            <person name="Devillers H."/>
            <person name="Grondin C."/>
        </authorList>
    </citation>
    <scope>NUCLEOTIDE SEQUENCE</scope>
    <source>
        <strain evidence="6">CLIB 1423</strain>
    </source>
</reference>
<evidence type="ECO:0000259" key="5">
    <source>
        <dbReference type="PROSITE" id="PS50089"/>
    </source>
</evidence>
<dbReference type="SUPFAM" id="SSF57850">
    <property type="entry name" value="RING/U-box"/>
    <property type="match status" value="1"/>
</dbReference>
<name>A0A9P0QLD2_9ASCO</name>
<dbReference type="Proteomes" id="UP000837801">
    <property type="component" value="Unassembled WGS sequence"/>
</dbReference>
<dbReference type="InterPro" id="IPR018957">
    <property type="entry name" value="Znf_C3HC4_RING-type"/>
</dbReference>
<dbReference type="PROSITE" id="PS50089">
    <property type="entry name" value="ZF_RING_2"/>
    <property type="match status" value="1"/>
</dbReference>
<dbReference type="EMBL" id="CAKXYY010000003">
    <property type="protein sequence ID" value="CAH2351310.1"/>
    <property type="molecule type" value="Genomic_DNA"/>
</dbReference>
<dbReference type="Gene3D" id="3.30.40.10">
    <property type="entry name" value="Zinc/RING finger domain, C3HC4 (zinc finger)"/>
    <property type="match status" value="1"/>
</dbReference>
<dbReference type="Pfam" id="PF00097">
    <property type="entry name" value="zf-C3HC4"/>
    <property type="match status" value="1"/>
</dbReference>
<evidence type="ECO:0000313" key="6">
    <source>
        <dbReference type="EMBL" id="CAH2351310.1"/>
    </source>
</evidence>
<dbReference type="GO" id="GO:0006511">
    <property type="term" value="P:ubiquitin-dependent protein catabolic process"/>
    <property type="evidence" value="ECO:0007669"/>
    <property type="project" value="TreeGrafter"/>
</dbReference>
<dbReference type="PROSITE" id="PS00518">
    <property type="entry name" value="ZF_RING_1"/>
    <property type="match status" value="1"/>
</dbReference>
<dbReference type="InterPro" id="IPR049627">
    <property type="entry name" value="SLX8"/>
</dbReference>
<dbReference type="PANTHER" id="PTHR47094:SF1">
    <property type="entry name" value="RING-TYPE E3 UBIQUITIN TRANSFERASE"/>
    <property type="match status" value="1"/>
</dbReference>
<dbReference type="GO" id="GO:0033768">
    <property type="term" value="C:SUMO-targeted ubiquitin ligase complex"/>
    <property type="evidence" value="ECO:0007669"/>
    <property type="project" value="TreeGrafter"/>
</dbReference>
<evidence type="ECO:0000256" key="2">
    <source>
        <dbReference type="ARBA" id="ARBA00022771"/>
    </source>
</evidence>